<proteinExistence type="predicted"/>
<dbReference type="PANTHER" id="PTHR37542">
    <property type="entry name" value="HELO DOMAIN-CONTAINING PROTEIN-RELATED"/>
    <property type="match status" value="1"/>
</dbReference>
<dbReference type="GO" id="GO:0004672">
    <property type="term" value="F:protein kinase activity"/>
    <property type="evidence" value="ECO:0007669"/>
    <property type="project" value="InterPro"/>
</dbReference>
<dbReference type="Gene3D" id="1.10.510.10">
    <property type="entry name" value="Transferase(Phosphotransferase) domain 1"/>
    <property type="match status" value="1"/>
</dbReference>
<reference evidence="2 3" key="1">
    <citation type="journal article" date="2023" name="IMA Fungus">
        <title>Comparative genomic study of the Penicillium genus elucidates a diverse pangenome and 15 lateral gene transfer events.</title>
        <authorList>
            <person name="Petersen C."/>
            <person name="Sorensen T."/>
            <person name="Nielsen M.R."/>
            <person name="Sondergaard T.E."/>
            <person name="Sorensen J.L."/>
            <person name="Fitzpatrick D.A."/>
            <person name="Frisvad J.C."/>
            <person name="Nielsen K.L."/>
        </authorList>
    </citation>
    <scope>NUCLEOTIDE SEQUENCE [LARGE SCALE GENOMIC DNA]</scope>
    <source>
        <strain evidence="2 3">IBT 35679</strain>
    </source>
</reference>
<sequence length="545" mass="60977">MADPGTIISAAETCYKYGKMLVKFCQDWKHADDELSERVSIVEICWAKTNAQIDLVQRLQPIMETSLSRILDDNFTILQGKLWRAATKIENVQDTSSQPKPGIFGFHRRTKGFKYALEKEAIDEVIRDMEDWQRRSEPSWFLIMRIANPFIDEELHRAATNTPPIKLASNVRDAVRPSGAPPSVELPKVSFKVSNIPFSRMKIGLHLSKNTHYIIDTLIVGPNKSAEAMEHDVRDLAVRLTKADSSVFGLLSCKGFMPIHEKLSPDKKNLQGVKPGVLAFDLVFRVPENHDLSQVQSLRHLLLRNTQGSIETLPSLSWRMQLAQELAKSISYVHTFGFVHKSVCPESILLLKNISSGASPSRNGPSAFLVGFDGFRSANAETALQGNGTWELDIYNHPQRQGEHPSDAYKMQHDIYSLGVCLLEIGLWQSFVQFPISGTKSKPQPSQVFEAFTARLNGGEDVSQAFPVLLSAAPADFKVYLVELARKELPRRVGDKYTEVVVTCLSCLDQDNDFGEEADIADDDGILVGARFIETVHTRLTEILI</sequence>
<gene>
    <name evidence="2" type="ORF">N7494_012004</name>
</gene>
<dbReference type="AlphaFoldDB" id="A0AAD6CKW4"/>
<evidence type="ECO:0000313" key="2">
    <source>
        <dbReference type="EMBL" id="KAJ5525354.1"/>
    </source>
</evidence>
<dbReference type="PROSITE" id="PS50011">
    <property type="entry name" value="PROTEIN_KINASE_DOM"/>
    <property type="match status" value="1"/>
</dbReference>
<comment type="caution">
    <text evidence="2">The sequence shown here is derived from an EMBL/GenBank/DDBJ whole genome shotgun (WGS) entry which is preliminary data.</text>
</comment>
<keyword evidence="3" id="KW-1185">Reference proteome</keyword>
<name>A0AAD6CKW4_9EURO</name>
<feature type="domain" description="Protein kinase" evidence="1">
    <location>
        <begin position="212"/>
        <end position="545"/>
    </location>
</feature>
<dbReference type="GO" id="GO:0005524">
    <property type="term" value="F:ATP binding"/>
    <property type="evidence" value="ECO:0007669"/>
    <property type="project" value="InterPro"/>
</dbReference>
<accession>A0AAD6CKW4</accession>
<organism evidence="2 3">
    <name type="scientific">Penicillium frequentans</name>
    <dbReference type="NCBI Taxonomy" id="3151616"/>
    <lineage>
        <taxon>Eukaryota</taxon>
        <taxon>Fungi</taxon>
        <taxon>Dikarya</taxon>
        <taxon>Ascomycota</taxon>
        <taxon>Pezizomycotina</taxon>
        <taxon>Eurotiomycetes</taxon>
        <taxon>Eurotiomycetidae</taxon>
        <taxon>Eurotiales</taxon>
        <taxon>Aspergillaceae</taxon>
        <taxon>Penicillium</taxon>
    </lineage>
</organism>
<dbReference type="Proteomes" id="UP001220324">
    <property type="component" value="Unassembled WGS sequence"/>
</dbReference>
<dbReference type="SUPFAM" id="SSF56112">
    <property type="entry name" value="Protein kinase-like (PK-like)"/>
    <property type="match status" value="1"/>
</dbReference>
<evidence type="ECO:0000313" key="3">
    <source>
        <dbReference type="Proteomes" id="UP001220324"/>
    </source>
</evidence>
<protein>
    <recommendedName>
        <fullName evidence="1">Protein kinase domain-containing protein</fullName>
    </recommendedName>
</protein>
<dbReference type="InterPro" id="IPR011009">
    <property type="entry name" value="Kinase-like_dom_sf"/>
</dbReference>
<dbReference type="PANTHER" id="PTHR37542:SF1">
    <property type="entry name" value="PRION-INHIBITION AND PROPAGATION HELO DOMAIN-CONTAINING PROTEIN"/>
    <property type="match status" value="1"/>
</dbReference>
<evidence type="ECO:0000259" key="1">
    <source>
        <dbReference type="PROSITE" id="PS50011"/>
    </source>
</evidence>
<dbReference type="InterPro" id="IPR000719">
    <property type="entry name" value="Prot_kinase_dom"/>
</dbReference>
<dbReference type="EMBL" id="JAQIZZ010000008">
    <property type="protein sequence ID" value="KAJ5525354.1"/>
    <property type="molecule type" value="Genomic_DNA"/>
</dbReference>